<keyword evidence="3" id="KW-0560">Oxidoreductase</keyword>
<dbReference type="Pfam" id="PF22578">
    <property type="entry name" value="GGR_cat"/>
    <property type="match status" value="1"/>
</dbReference>
<dbReference type="EMBL" id="MFYX01000011">
    <property type="protein sequence ID" value="OGK07264.1"/>
    <property type="molecule type" value="Genomic_DNA"/>
</dbReference>
<dbReference type="InterPro" id="IPR050407">
    <property type="entry name" value="Geranylgeranyl_reductase"/>
</dbReference>
<evidence type="ECO:0000259" key="7">
    <source>
        <dbReference type="Pfam" id="PF22578"/>
    </source>
</evidence>
<dbReference type="Gene3D" id="3.30.9.10">
    <property type="entry name" value="D-Amino Acid Oxidase, subunit A, domain 2"/>
    <property type="match status" value="1"/>
</dbReference>
<dbReference type="InterPro" id="IPR011777">
    <property type="entry name" value="Geranylgeranyl_Rdtase_fam"/>
</dbReference>
<evidence type="ECO:0000256" key="2">
    <source>
        <dbReference type="ARBA" id="ARBA00022630"/>
    </source>
</evidence>
<dbReference type="Proteomes" id="UP000179243">
    <property type="component" value="Unassembled WGS sequence"/>
</dbReference>
<keyword evidence="6" id="KW-1208">Phospholipid metabolism</keyword>
<dbReference type="PRINTS" id="PR00420">
    <property type="entry name" value="RNGMNOXGNASE"/>
</dbReference>
<evidence type="ECO:0000256" key="1">
    <source>
        <dbReference type="ARBA" id="ARBA00022516"/>
    </source>
</evidence>
<name>A0A1F7FKL1_UNCRA</name>
<accession>A0A1F7FKL1</accession>
<proteinExistence type="predicted"/>
<dbReference type="PANTHER" id="PTHR42685:SF18">
    <property type="entry name" value="DIGERANYLGERANYLGLYCEROPHOSPHOLIPID REDUCTASE"/>
    <property type="match status" value="1"/>
</dbReference>
<gene>
    <name evidence="8" type="ORF">A2519_14140</name>
</gene>
<protein>
    <recommendedName>
        <fullName evidence="7">Digeranylgeranylglycerophospholipid reductase catalytic domain-containing protein</fullName>
    </recommendedName>
</protein>
<keyword evidence="2" id="KW-0285">Flavoprotein</keyword>
<evidence type="ECO:0000313" key="9">
    <source>
        <dbReference type="Proteomes" id="UP000179243"/>
    </source>
</evidence>
<keyword evidence="4" id="KW-0443">Lipid metabolism</keyword>
<dbReference type="NCBIfam" id="TIGR02032">
    <property type="entry name" value="GG-red-SF"/>
    <property type="match status" value="1"/>
</dbReference>
<keyword evidence="5" id="KW-0594">Phospholipid biosynthesis</keyword>
<organism evidence="8 9">
    <name type="scientific">Candidatus Raymondbacteria bacterium RIFOXYD12_FULL_49_13</name>
    <dbReference type="NCBI Taxonomy" id="1817890"/>
    <lineage>
        <taxon>Bacteria</taxon>
        <taxon>Raymondiibacteriota</taxon>
    </lineage>
</organism>
<dbReference type="GO" id="GO:0016628">
    <property type="term" value="F:oxidoreductase activity, acting on the CH-CH group of donors, NAD or NADP as acceptor"/>
    <property type="evidence" value="ECO:0007669"/>
    <property type="project" value="InterPro"/>
</dbReference>
<evidence type="ECO:0000256" key="5">
    <source>
        <dbReference type="ARBA" id="ARBA00023209"/>
    </source>
</evidence>
<dbReference type="InterPro" id="IPR054715">
    <property type="entry name" value="GGR_cat"/>
</dbReference>
<dbReference type="GO" id="GO:0008654">
    <property type="term" value="P:phospholipid biosynthetic process"/>
    <property type="evidence" value="ECO:0007669"/>
    <property type="project" value="UniProtKB-KW"/>
</dbReference>
<sequence length="394" mass="42348">MKLPLEQFYDAIVVGAGPAGAIAAKTFAENGFSTLLLEKDREIGLPVRCGELVGKRGLTLAINPDPSWITHTVNGVTFVSPKGVRVNVPCPEPAYMLNRPVMEKSIVQMAAKYNADIRVGTVAVGLLRKKDAICGVKVLHHDMAIDVGCRIVIAADGIESRMAKLAGLNSTITDLNDIGICAQYRVTNVESPEGFPELHFGKNIVPDCYAWMFPKGDGTANLGLGITAKAAGKESPVQILNRFMTLRFPKAKPLALTVGSVPLGLYLKKLVAGGFMVVGDAARMANCLDGGGITFAMNSAKLAASIACEALSEGDVSEKRLSVFEKRWKNGVGKQQERSYLLKRAVLKVNDSTIEAAAEVLINKDPSKLKYIDLLKLTVKNQPALILEAIKLFK</sequence>
<keyword evidence="1" id="KW-0444">Lipid biosynthesis</keyword>
<dbReference type="SUPFAM" id="SSF51905">
    <property type="entry name" value="FAD/NAD(P)-binding domain"/>
    <property type="match status" value="1"/>
</dbReference>
<dbReference type="AlphaFoldDB" id="A0A1F7FKL1"/>
<feature type="domain" description="Digeranylgeranylglycerophospholipid reductase catalytic" evidence="7">
    <location>
        <begin position="177"/>
        <end position="259"/>
    </location>
</feature>
<evidence type="ECO:0000256" key="3">
    <source>
        <dbReference type="ARBA" id="ARBA00023002"/>
    </source>
</evidence>
<evidence type="ECO:0000313" key="8">
    <source>
        <dbReference type="EMBL" id="OGK07264.1"/>
    </source>
</evidence>
<dbReference type="InterPro" id="IPR036188">
    <property type="entry name" value="FAD/NAD-bd_sf"/>
</dbReference>
<dbReference type="PANTHER" id="PTHR42685">
    <property type="entry name" value="GERANYLGERANYL DIPHOSPHATE REDUCTASE"/>
    <property type="match status" value="1"/>
</dbReference>
<reference evidence="8 9" key="1">
    <citation type="journal article" date="2016" name="Nat. Commun.">
        <title>Thousands of microbial genomes shed light on interconnected biogeochemical processes in an aquifer system.</title>
        <authorList>
            <person name="Anantharaman K."/>
            <person name="Brown C.T."/>
            <person name="Hug L.A."/>
            <person name="Sharon I."/>
            <person name="Castelle C.J."/>
            <person name="Probst A.J."/>
            <person name="Thomas B.C."/>
            <person name="Singh A."/>
            <person name="Wilkins M.J."/>
            <person name="Karaoz U."/>
            <person name="Brodie E.L."/>
            <person name="Williams K.H."/>
            <person name="Hubbard S.S."/>
            <person name="Banfield J.F."/>
        </authorList>
    </citation>
    <scope>NUCLEOTIDE SEQUENCE [LARGE SCALE GENOMIC DNA]</scope>
</reference>
<comment type="caution">
    <text evidence="8">The sequence shown here is derived from an EMBL/GenBank/DDBJ whole genome shotgun (WGS) entry which is preliminary data.</text>
</comment>
<evidence type="ECO:0000256" key="4">
    <source>
        <dbReference type="ARBA" id="ARBA00023098"/>
    </source>
</evidence>
<dbReference type="Gene3D" id="3.50.50.60">
    <property type="entry name" value="FAD/NAD(P)-binding domain"/>
    <property type="match status" value="1"/>
</dbReference>
<evidence type="ECO:0000256" key="6">
    <source>
        <dbReference type="ARBA" id="ARBA00023264"/>
    </source>
</evidence>
<dbReference type="Pfam" id="PF12831">
    <property type="entry name" value="FAD_oxidored"/>
    <property type="match status" value="1"/>
</dbReference>